<keyword evidence="2" id="KW-0732">Signal</keyword>
<accession>A0A937UQE3</accession>
<dbReference type="PROSITE" id="PS51257">
    <property type="entry name" value="PROKAR_LIPOPROTEIN"/>
    <property type="match status" value="1"/>
</dbReference>
<protein>
    <recommendedName>
        <fullName evidence="5">DUF732 domain-containing protein</fullName>
    </recommendedName>
</protein>
<evidence type="ECO:0000313" key="3">
    <source>
        <dbReference type="EMBL" id="MBL7630137.1"/>
    </source>
</evidence>
<dbReference type="RefSeq" id="WP_203004659.1">
    <property type="nucleotide sequence ID" value="NZ_JADWYU010000136.1"/>
</dbReference>
<feature type="region of interest" description="Disordered" evidence="1">
    <location>
        <begin position="19"/>
        <end position="47"/>
    </location>
</feature>
<gene>
    <name evidence="3" type="ORF">I7412_23820</name>
</gene>
<dbReference type="Proteomes" id="UP000604475">
    <property type="component" value="Unassembled WGS sequence"/>
</dbReference>
<proteinExistence type="predicted"/>
<name>A0A937UQE3_9ACTN</name>
<feature type="signal peptide" evidence="2">
    <location>
        <begin position="1"/>
        <end position="19"/>
    </location>
</feature>
<evidence type="ECO:0000256" key="1">
    <source>
        <dbReference type="SAM" id="MobiDB-lite"/>
    </source>
</evidence>
<keyword evidence="4" id="KW-1185">Reference proteome</keyword>
<reference evidence="3" key="1">
    <citation type="submission" date="2020-12" db="EMBL/GenBank/DDBJ databases">
        <title>Genomic characterization of non-nitrogen-fixing Frankia strains.</title>
        <authorList>
            <person name="Carlos-Shanley C."/>
            <person name="Guerra T."/>
            <person name="Hahn D."/>
        </authorList>
    </citation>
    <scope>NUCLEOTIDE SEQUENCE</scope>
    <source>
        <strain evidence="3">CN6</strain>
    </source>
</reference>
<organism evidence="3 4">
    <name type="scientific">Frankia nepalensis</name>
    <dbReference type="NCBI Taxonomy" id="1836974"/>
    <lineage>
        <taxon>Bacteria</taxon>
        <taxon>Bacillati</taxon>
        <taxon>Actinomycetota</taxon>
        <taxon>Actinomycetes</taxon>
        <taxon>Frankiales</taxon>
        <taxon>Frankiaceae</taxon>
        <taxon>Frankia</taxon>
    </lineage>
</organism>
<evidence type="ECO:0008006" key="5">
    <source>
        <dbReference type="Google" id="ProtNLM"/>
    </source>
</evidence>
<evidence type="ECO:0000313" key="4">
    <source>
        <dbReference type="Proteomes" id="UP000604475"/>
    </source>
</evidence>
<sequence>MRVRILVVIALAATLAACGGESSPDDEPTTSTTTTEVRSKPSPTRPPAAVVTAQFRQFATMDNAILDAIGVQVCRAARGNNLKGTISTNQVGLRMTQTEAVDFTYLVAKTYCPEVELPPIGPLLSTAPTSPASPTASATPPAPAMTITPGTWLVGTHVQPGTYETTTDSTDILDACYWARLSGTSGELGDVLANGNVQGRGIVTIKPTDTAFETRCTWTKLG</sequence>
<feature type="chain" id="PRO_5039629869" description="DUF732 domain-containing protein" evidence="2">
    <location>
        <begin position="20"/>
        <end position="222"/>
    </location>
</feature>
<evidence type="ECO:0000256" key="2">
    <source>
        <dbReference type="SAM" id="SignalP"/>
    </source>
</evidence>
<dbReference type="EMBL" id="JAEACQ010000243">
    <property type="protein sequence ID" value="MBL7630137.1"/>
    <property type="molecule type" value="Genomic_DNA"/>
</dbReference>
<dbReference type="AlphaFoldDB" id="A0A937UQE3"/>
<comment type="caution">
    <text evidence="3">The sequence shown here is derived from an EMBL/GenBank/DDBJ whole genome shotgun (WGS) entry which is preliminary data.</text>
</comment>